<evidence type="ECO:0000256" key="8">
    <source>
        <dbReference type="ARBA" id="ARBA00023306"/>
    </source>
</evidence>
<dbReference type="PANTHER" id="PTHR21015">
    <property type="entry name" value="UDP-N-ACETYLGLUCOSAMINE--N-ACETYLMURAMYL-(PENTAPEPTIDE) PYROPHOSPHORYL-UNDECAPRENOL N-ACETYLGLUCOSAMINE TRANSFERASE 1"/>
    <property type="match status" value="1"/>
</dbReference>
<evidence type="ECO:0000256" key="7">
    <source>
        <dbReference type="ARBA" id="ARBA00023136"/>
    </source>
</evidence>
<keyword evidence="6 10" id="KW-0573">Peptidoglycan synthesis</keyword>
<evidence type="ECO:0000256" key="6">
    <source>
        <dbReference type="ARBA" id="ARBA00022984"/>
    </source>
</evidence>
<dbReference type="NCBIfam" id="TIGR01133">
    <property type="entry name" value="murG"/>
    <property type="match status" value="1"/>
</dbReference>
<feature type="binding site" evidence="10">
    <location>
        <position position="256"/>
    </location>
    <ligand>
        <name>UDP-N-acetyl-alpha-D-glucosamine</name>
        <dbReference type="ChEBI" id="CHEBI:57705"/>
    </ligand>
</feature>
<evidence type="ECO:0000256" key="9">
    <source>
        <dbReference type="ARBA" id="ARBA00023316"/>
    </source>
</evidence>
<evidence type="ECO:0000256" key="1">
    <source>
        <dbReference type="ARBA" id="ARBA00022475"/>
    </source>
</evidence>
<evidence type="ECO:0000256" key="10">
    <source>
        <dbReference type="HAMAP-Rule" id="MF_00033"/>
    </source>
</evidence>
<keyword evidence="3 10" id="KW-0328">Glycosyltransferase</keyword>
<keyword evidence="4 10" id="KW-0808">Transferase</keyword>
<feature type="binding site" evidence="10">
    <location>
        <position position="199"/>
    </location>
    <ligand>
        <name>UDP-N-acetyl-alpha-D-glucosamine</name>
        <dbReference type="ChEBI" id="CHEBI:57705"/>
    </ligand>
</feature>
<dbReference type="Gene3D" id="3.40.50.2000">
    <property type="entry name" value="Glycogen Phosphorylase B"/>
    <property type="match status" value="2"/>
</dbReference>
<dbReference type="OrthoDB" id="9808936at2"/>
<dbReference type="EMBL" id="CP009440">
    <property type="protein sequence ID" value="AJI53146.1"/>
    <property type="molecule type" value="Genomic_DNA"/>
</dbReference>
<dbReference type="InterPro" id="IPR004276">
    <property type="entry name" value="GlycoTrans_28_N"/>
</dbReference>
<dbReference type="GO" id="GO:0009252">
    <property type="term" value="P:peptidoglycan biosynthetic process"/>
    <property type="evidence" value="ECO:0007669"/>
    <property type="project" value="UniProtKB-UniRule"/>
</dbReference>
<comment type="function">
    <text evidence="10">Cell wall formation. Catalyzes the transfer of a GlcNAc subunit on undecaprenyl-pyrophosphoryl-MurNAc-pentapeptide (lipid intermediate I) to form undecaprenyl-pyrophosphoryl-MurNAc-(pentapeptide)GlcNAc (lipid intermediate II).</text>
</comment>
<dbReference type="Proteomes" id="UP000031830">
    <property type="component" value="Chromosome"/>
</dbReference>
<organism evidence="13 14">
    <name type="scientific">Francisella philomiragia</name>
    <dbReference type="NCBI Taxonomy" id="28110"/>
    <lineage>
        <taxon>Bacteria</taxon>
        <taxon>Pseudomonadati</taxon>
        <taxon>Pseudomonadota</taxon>
        <taxon>Gammaproteobacteria</taxon>
        <taxon>Thiotrichales</taxon>
        <taxon>Francisellaceae</taxon>
        <taxon>Francisella</taxon>
    </lineage>
</organism>
<gene>
    <name evidence="10 13" type="primary">murG</name>
    <name evidence="13" type="ORF">LA55_1345</name>
</gene>
<feature type="domain" description="Glycosyltransferase family 28 N-terminal" evidence="11">
    <location>
        <begin position="8"/>
        <end position="143"/>
    </location>
</feature>
<dbReference type="InterPro" id="IPR007235">
    <property type="entry name" value="Glyco_trans_28_C"/>
</dbReference>
<evidence type="ECO:0000259" key="11">
    <source>
        <dbReference type="Pfam" id="PF03033"/>
    </source>
</evidence>
<feature type="domain" description="Glycosyl transferase family 28 C-terminal" evidence="12">
    <location>
        <begin position="193"/>
        <end position="359"/>
    </location>
</feature>
<dbReference type="CDD" id="cd03785">
    <property type="entry name" value="GT28_MurG"/>
    <property type="match status" value="1"/>
</dbReference>
<dbReference type="HAMAP" id="MF_00033">
    <property type="entry name" value="MurG"/>
    <property type="match status" value="1"/>
</dbReference>
<accession>A0A0B6D2N9</accession>
<dbReference type="AlphaFoldDB" id="A0A0B6D2N9"/>
<evidence type="ECO:0000256" key="5">
    <source>
        <dbReference type="ARBA" id="ARBA00022960"/>
    </source>
</evidence>
<evidence type="ECO:0000313" key="13">
    <source>
        <dbReference type="EMBL" id="AJI53146.1"/>
    </source>
</evidence>
<evidence type="ECO:0000256" key="3">
    <source>
        <dbReference type="ARBA" id="ARBA00022676"/>
    </source>
</evidence>
<dbReference type="Pfam" id="PF04101">
    <property type="entry name" value="Glyco_tran_28_C"/>
    <property type="match status" value="1"/>
</dbReference>
<evidence type="ECO:0000256" key="4">
    <source>
        <dbReference type="ARBA" id="ARBA00022679"/>
    </source>
</evidence>
<name>A0A0B6D2N9_9GAMM</name>
<comment type="pathway">
    <text evidence="10">Cell wall biogenesis; peptidoglycan biosynthesis.</text>
</comment>
<keyword evidence="8 10" id="KW-0131">Cell cycle</keyword>
<dbReference type="RefSeq" id="WP_044526464.1">
    <property type="nucleotide sequence ID" value="NZ_CP009440.1"/>
</dbReference>
<evidence type="ECO:0000259" key="12">
    <source>
        <dbReference type="Pfam" id="PF04101"/>
    </source>
</evidence>
<feature type="binding site" evidence="10">
    <location>
        <begin position="275"/>
        <end position="280"/>
    </location>
    <ligand>
        <name>UDP-N-acetyl-alpha-D-glucosamine</name>
        <dbReference type="ChEBI" id="CHEBI:57705"/>
    </ligand>
</feature>
<dbReference type="GO" id="GO:0005975">
    <property type="term" value="P:carbohydrate metabolic process"/>
    <property type="evidence" value="ECO:0007669"/>
    <property type="project" value="InterPro"/>
</dbReference>
<protein>
    <recommendedName>
        <fullName evidence="10">UDP-N-acetylglucosamine--N-acetylmuramyl-(pentapeptide) pyrophosphoryl-undecaprenol N-acetylglucosamine transferase</fullName>
        <ecNumber evidence="10">2.4.1.227</ecNumber>
    </recommendedName>
    <alternativeName>
        <fullName evidence="10">Undecaprenyl-PP-MurNAc-pentapeptide-UDPGlcNAc GlcNAc transferase</fullName>
    </alternativeName>
</protein>
<dbReference type="GO" id="GO:0051991">
    <property type="term" value="F:UDP-N-acetyl-D-glucosamine:N-acetylmuramoyl-L-alanyl-D-glutamyl-meso-2,6-diaminopimelyl-D-alanyl-D-alanine-diphosphoundecaprenol 4-beta-N-acetylglucosaminlytransferase activity"/>
    <property type="evidence" value="ECO:0007669"/>
    <property type="project" value="RHEA"/>
</dbReference>
<feature type="binding site" evidence="10">
    <location>
        <position position="126"/>
    </location>
    <ligand>
        <name>UDP-N-acetyl-alpha-D-glucosamine</name>
        <dbReference type="ChEBI" id="CHEBI:57705"/>
    </ligand>
</feature>
<proteinExistence type="inferred from homology"/>
<feature type="binding site" evidence="10">
    <location>
        <position position="172"/>
    </location>
    <ligand>
        <name>UDP-N-acetyl-alpha-D-glucosamine</name>
        <dbReference type="ChEBI" id="CHEBI:57705"/>
    </ligand>
</feature>
<dbReference type="GO" id="GO:0071555">
    <property type="term" value="P:cell wall organization"/>
    <property type="evidence" value="ECO:0007669"/>
    <property type="project" value="UniProtKB-KW"/>
</dbReference>
<reference evidence="13 14" key="1">
    <citation type="journal article" date="2015" name="Genome Announc.">
        <title>Genome sequencing of 18 francisella strains to aid in assay development and testing.</title>
        <authorList>
            <person name="Johnson S.L."/>
            <person name="Daligault H.E."/>
            <person name="Davenport K.W."/>
            <person name="Coyne S.R."/>
            <person name="Frey K.G."/>
            <person name="Koroleva G.I."/>
            <person name="Broomall S.M."/>
            <person name="Bishop-Lilly K.A."/>
            <person name="Bruce D.C."/>
            <person name="Chertkov O."/>
            <person name="Freitas T."/>
            <person name="Jaissle J."/>
            <person name="Ladner J.T."/>
            <person name="Rosenzweig C.N."/>
            <person name="Gibbons H.S."/>
            <person name="Palacios G.F."/>
            <person name="Redden C.L."/>
            <person name="Xu Y."/>
            <person name="Minogue T.D."/>
            <person name="Chain P.S."/>
        </authorList>
    </citation>
    <scope>NUCLEOTIDE SEQUENCE [LARGE SCALE GENOMIC DNA]</scope>
    <source>
        <strain evidence="13 14">GA01-2794</strain>
    </source>
</reference>
<evidence type="ECO:0000256" key="2">
    <source>
        <dbReference type="ARBA" id="ARBA00022618"/>
    </source>
</evidence>
<dbReference type="EC" id="2.4.1.227" evidence="10"/>
<comment type="catalytic activity">
    <reaction evidence="10">
        <text>di-trans,octa-cis-undecaprenyl diphospho-N-acetyl-alpha-D-muramoyl-L-alanyl-D-glutamyl-meso-2,6-diaminopimeloyl-D-alanyl-D-alanine + UDP-N-acetyl-alpha-D-glucosamine = di-trans,octa-cis-undecaprenyl diphospho-[N-acetyl-alpha-D-glucosaminyl-(1-&gt;4)]-N-acetyl-alpha-D-muramoyl-L-alanyl-D-glutamyl-meso-2,6-diaminopimeloyl-D-alanyl-D-alanine + UDP + H(+)</text>
        <dbReference type="Rhea" id="RHEA:31227"/>
        <dbReference type="ChEBI" id="CHEBI:15378"/>
        <dbReference type="ChEBI" id="CHEBI:57705"/>
        <dbReference type="ChEBI" id="CHEBI:58223"/>
        <dbReference type="ChEBI" id="CHEBI:61387"/>
        <dbReference type="ChEBI" id="CHEBI:61388"/>
        <dbReference type="EC" id="2.4.1.227"/>
    </reaction>
</comment>
<feature type="binding site" evidence="10">
    <location>
        <position position="301"/>
    </location>
    <ligand>
        <name>UDP-N-acetyl-alpha-D-glucosamine</name>
        <dbReference type="ChEBI" id="CHEBI:57705"/>
    </ligand>
</feature>
<dbReference type="KEGG" id="fpz:LA55_1345"/>
<keyword evidence="9 10" id="KW-0961">Cell wall biogenesis/degradation</keyword>
<keyword evidence="1 10" id="KW-1003">Cell membrane</keyword>
<dbReference type="UniPathway" id="UPA00219"/>
<keyword evidence="7 10" id="KW-0472">Membrane</keyword>
<dbReference type="InterPro" id="IPR006009">
    <property type="entry name" value="GlcNAc_MurG"/>
</dbReference>
<evidence type="ECO:0000313" key="14">
    <source>
        <dbReference type="Proteomes" id="UP000031830"/>
    </source>
</evidence>
<dbReference type="GO" id="GO:0051301">
    <property type="term" value="P:cell division"/>
    <property type="evidence" value="ECO:0007669"/>
    <property type="project" value="UniProtKB-KW"/>
</dbReference>
<dbReference type="PANTHER" id="PTHR21015:SF22">
    <property type="entry name" value="GLYCOSYLTRANSFERASE"/>
    <property type="match status" value="1"/>
</dbReference>
<dbReference type="GO" id="GO:0050511">
    <property type="term" value="F:undecaprenyldiphospho-muramoylpentapeptide beta-N-acetylglucosaminyltransferase activity"/>
    <property type="evidence" value="ECO:0007669"/>
    <property type="project" value="UniProtKB-UniRule"/>
</dbReference>
<comment type="similarity">
    <text evidence="10">Belongs to the glycosyltransferase 28 family. MurG subfamily.</text>
</comment>
<dbReference type="STRING" id="28110.KU46_1266"/>
<dbReference type="GO" id="GO:0005886">
    <property type="term" value="C:plasma membrane"/>
    <property type="evidence" value="ECO:0007669"/>
    <property type="project" value="UniProtKB-SubCell"/>
</dbReference>
<dbReference type="GO" id="GO:0008360">
    <property type="term" value="P:regulation of cell shape"/>
    <property type="evidence" value="ECO:0007669"/>
    <property type="project" value="UniProtKB-KW"/>
</dbReference>
<dbReference type="Pfam" id="PF03033">
    <property type="entry name" value="Glyco_transf_28"/>
    <property type="match status" value="1"/>
</dbReference>
<comment type="subcellular location">
    <subcellularLocation>
        <location evidence="10">Cell membrane</location>
        <topology evidence="10">Peripheral membrane protein</topology>
        <orientation evidence="10">Cytoplasmic side</orientation>
    </subcellularLocation>
</comment>
<dbReference type="SUPFAM" id="SSF53756">
    <property type="entry name" value="UDP-Glycosyltransferase/glycogen phosphorylase"/>
    <property type="match status" value="1"/>
</dbReference>
<feature type="binding site" evidence="10">
    <location>
        <begin position="15"/>
        <end position="17"/>
    </location>
    <ligand>
        <name>UDP-N-acetyl-alpha-D-glucosamine</name>
        <dbReference type="ChEBI" id="CHEBI:57705"/>
    </ligand>
</feature>
<keyword evidence="2 10" id="KW-0132">Cell division</keyword>
<keyword evidence="5 10" id="KW-0133">Cell shape</keyword>
<sequence length="371" mass="40956">MDLKDKNIIITAGGTGGHIYPALAVAEMLRENNANVTWVGTPNSMEANIVPEYFNMQYIKSSGVRGKGLKRKVAFPFTLISSTLKARKILKKLKIDLVIGFGGYVSGPICLAAVQKDIPIIIHEQNAKIGLTNRILAKLATKVCLAFDVEDIQKRLSPKQLAKTQVVGNPVRKDIIALNDKTKNITENGELKLLVLGGSQGAKSINNIIPDLIIEANKQGINLKVWHQTGKLSFEETKNKYNQVPSTHIKDISAFITDMTNAYDWADILICRAGALTVSESAIAGVPAIFIPLPSAVDDHQFFNAQNMVKNNAGFCIRQEQMTLKNLIDIIKPLYEDRDKLKEISQKAKKTLIKDSSEQILKAVEQILNKK</sequence>